<reference evidence="2" key="1">
    <citation type="submission" date="2021-01" db="EMBL/GenBank/DDBJ databases">
        <authorList>
            <consortium name="Genoscope - CEA"/>
            <person name="William W."/>
        </authorList>
    </citation>
    <scope>NUCLEOTIDE SEQUENCE</scope>
</reference>
<accession>A0A8S1TVM8</accession>
<organism evidence="2 3">
    <name type="scientific">Paramecium pentaurelia</name>
    <dbReference type="NCBI Taxonomy" id="43138"/>
    <lineage>
        <taxon>Eukaryota</taxon>
        <taxon>Sar</taxon>
        <taxon>Alveolata</taxon>
        <taxon>Ciliophora</taxon>
        <taxon>Intramacronucleata</taxon>
        <taxon>Oligohymenophorea</taxon>
        <taxon>Peniculida</taxon>
        <taxon>Parameciidae</taxon>
        <taxon>Paramecium</taxon>
    </lineage>
</organism>
<dbReference type="AlphaFoldDB" id="A0A8S1TVM8"/>
<feature type="compositionally biased region" description="Polar residues" evidence="1">
    <location>
        <begin position="174"/>
        <end position="190"/>
    </location>
</feature>
<feature type="region of interest" description="Disordered" evidence="1">
    <location>
        <begin position="169"/>
        <end position="190"/>
    </location>
</feature>
<gene>
    <name evidence="2" type="ORF">PPENT_87.1.T0260297</name>
</gene>
<evidence type="ECO:0000313" key="3">
    <source>
        <dbReference type="Proteomes" id="UP000689195"/>
    </source>
</evidence>
<protein>
    <submittedName>
        <fullName evidence="2">Uncharacterized protein</fullName>
    </submittedName>
</protein>
<name>A0A8S1TVM8_9CILI</name>
<sequence length="437" mass="50539">MQNRPSSKHRYQQVSTMDSINLKERQLYLSNSSVQLSKDAILRPDQISNSQQYSYSQLDQKIALQAGSYNPITGALQIRNPINYPVETQLQKNTPYGVQQHFNNYTTTSGQIGSGTKPNDIQQFQKNLNKFFAADDPNPVQSKSHLKSNYALPLLSNPQFQKNLVKFFAADDPSQPQRKNILRQSNSRSINQYSQYQEQLSKYENDLQFQKNLTKFFAADDPTQIKKHHQQDKQDNQQRYQPFNDPPLDSRLVYDQNLNKYFAGDDPSQQDPRFQKNLQQFFGIDAVYQQNQNIQQQRTQDTRKQENIKPPKIITITDSSSAARNQVVGFFKARGVDDFDQFAIPGGVFGILNSLVQEDSLKYYINIMRSAYSIKEIYIISVIDQNCNVKLYTTLKDRRSHQNALQELKSLLENNHNIREKFHGIIIDQKGASQKVF</sequence>
<dbReference type="EMBL" id="CAJJDO010000026">
    <property type="protein sequence ID" value="CAD8155069.1"/>
    <property type="molecule type" value="Genomic_DNA"/>
</dbReference>
<dbReference type="Proteomes" id="UP000689195">
    <property type="component" value="Unassembled WGS sequence"/>
</dbReference>
<evidence type="ECO:0000313" key="2">
    <source>
        <dbReference type="EMBL" id="CAD8155069.1"/>
    </source>
</evidence>
<evidence type="ECO:0000256" key="1">
    <source>
        <dbReference type="SAM" id="MobiDB-lite"/>
    </source>
</evidence>
<comment type="caution">
    <text evidence="2">The sequence shown here is derived from an EMBL/GenBank/DDBJ whole genome shotgun (WGS) entry which is preliminary data.</text>
</comment>
<keyword evidence="3" id="KW-1185">Reference proteome</keyword>
<feature type="region of interest" description="Disordered" evidence="1">
    <location>
        <begin position="223"/>
        <end position="249"/>
    </location>
</feature>
<proteinExistence type="predicted"/>